<organism evidence="2 3">
    <name type="scientific">Chroococcidiopsis thermalis (strain PCC 7203)</name>
    <dbReference type="NCBI Taxonomy" id="251229"/>
    <lineage>
        <taxon>Bacteria</taxon>
        <taxon>Bacillati</taxon>
        <taxon>Cyanobacteriota</taxon>
        <taxon>Cyanophyceae</taxon>
        <taxon>Chroococcidiopsidales</taxon>
        <taxon>Chroococcidiopsidaceae</taxon>
        <taxon>Chroococcidiopsis</taxon>
    </lineage>
</organism>
<keyword evidence="3" id="KW-1185">Reference proteome</keyword>
<dbReference type="SUPFAM" id="SSF81606">
    <property type="entry name" value="PP2C-like"/>
    <property type="match status" value="1"/>
</dbReference>
<dbReference type="EMBL" id="CP003597">
    <property type="protein sequence ID" value="AFY89350.1"/>
    <property type="molecule type" value="Genomic_DNA"/>
</dbReference>
<dbReference type="SUPFAM" id="SSF56112">
    <property type="entry name" value="Protein kinase-like (PK-like)"/>
    <property type="match status" value="1"/>
</dbReference>
<dbReference type="PATRIC" id="fig|251229.3.peg.4601"/>
<gene>
    <name evidence="2" type="ORF">Chro_3941</name>
</gene>
<dbReference type="eggNOG" id="COG0631">
    <property type="taxonomic scope" value="Bacteria"/>
</dbReference>
<dbReference type="InParanoid" id="K9U3G6"/>
<dbReference type="OrthoDB" id="495860at2"/>
<name>K9U3G6_CHRTP</name>
<evidence type="ECO:0000313" key="3">
    <source>
        <dbReference type="Proteomes" id="UP000010384"/>
    </source>
</evidence>
<dbReference type="RefSeq" id="WP_015155893.1">
    <property type="nucleotide sequence ID" value="NC_019695.1"/>
</dbReference>
<evidence type="ECO:0000259" key="1">
    <source>
        <dbReference type="PROSITE" id="PS51746"/>
    </source>
</evidence>
<dbReference type="GO" id="GO:0004722">
    <property type="term" value="F:protein serine/threonine phosphatase activity"/>
    <property type="evidence" value="ECO:0007669"/>
    <property type="project" value="InterPro"/>
</dbReference>
<dbReference type="PANTHER" id="PTHR47992">
    <property type="entry name" value="PROTEIN PHOSPHATASE"/>
    <property type="match status" value="1"/>
</dbReference>
<dbReference type="Proteomes" id="UP000010384">
    <property type="component" value="Chromosome"/>
</dbReference>
<dbReference type="InterPro" id="IPR015655">
    <property type="entry name" value="PP2C"/>
</dbReference>
<dbReference type="Gene3D" id="1.10.510.10">
    <property type="entry name" value="Transferase(Phosphotransferase) domain 1"/>
    <property type="match status" value="1"/>
</dbReference>
<dbReference type="Pfam" id="PF13672">
    <property type="entry name" value="PP2C_2"/>
    <property type="match status" value="1"/>
</dbReference>
<dbReference type="KEGG" id="cthe:Chro_3941"/>
<dbReference type="STRING" id="251229.Chro_3941"/>
<dbReference type="SMART" id="SM00331">
    <property type="entry name" value="PP2C_SIG"/>
    <property type="match status" value="1"/>
</dbReference>
<reference evidence="2 3" key="1">
    <citation type="submission" date="2012-06" db="EMBL/GenBank/DDBJ databases">
        <title>Finished chromosome of genome of Chroococcidiopsis thermalis PCC 7203.</title>
        <authorList>
            <consortium name="US DOE Joint Genome Institute"/>
            <person name="Gugger M."/>
            <person name="Coursin T."/>
            <person name="Rippka R."/>
            <person name="Tandeau De Marsac N."/>
            <person name="Huntemann M."/>
            <person name="Wei C.-L."/>
            <person name="Han J."/>
            <person name="Detter J.C."/>
            <person name="Han C."/>
            <person name="Tapia R."/>
            <person name="Davenport K."/>
            <person name="Daligault H."/>
            <person name="Erkkila T."/>
            <person name="Gu W."/>
            <person name="Munk A.C.C."/>
            <person name="Teshima H."/>
            <person name="Xu Y."/>
            <person name="Chain P."/>
            <person name="Chen A."/>
            <person name="Krypides N."/>
            <person name="Mavromatis K."/>
            <person name="Markowitz V."/>
            <person name="Szeto E."/>
            <person name="Ivanova N."/>
            <person name="Mikhailova N."/>
            <person name="Ovchinnikova G."/>
            <person name="Pagani I."/>
            <person name="Pati A."/>
            <person name="Goodwin L."/>
            <person name="Peters L."/>
            <person name="Pitluck S."/>
            <person name="Woyke T."/>
            <person name="Kerfeld C."/>
        </authorList>
    </citation>
    <scope>NUCLEOTIDE SEQUENCE [LARGE SCALE GENOMIC DNA]</scope>
    <source>
        <strain evidence="2 3">PCC 7203</strain>
    </source>
</reference>
<sequence length="588" mass="65630">MTTLLTESASLSVQENICCYIANFRIEILSHLGQFADIHYFQATIYSYETETDEVNSEKLGLLRVGSTDGGLNRELQLRQALGNYKMVAELLAAVTEDSVYVSAKKIEEEASVSRSDPYENRVDEFSDDNLVPIIETESEYLEEEFYEEIEIGSEVTGRKLILLSYLPNPEETLEACLTQDNCLEQILFLSSQICQFFRYTSQQSWCFIQIFPQFIQTGSLVKFFDLTGAYSVGDRLSSGFIGNYCAPEIAYDSNCTIDELKSTYTVGSLLYQAIHRQLPSQGHSPSLDIKPIPLLHQIIKTCLSPLPEERFPLSQLLNLLVKSRQSILTPRLHWEAYAQSTVGLSRLQNEDSYGIRQHYFSNLEPLILGIVADGMGGMTQGDLASNLAVQTVLDAPIPADLMNQSQRAEWLISLVEKANECVTERVREGGTTLSIVLATGQDLAIAHVGDSRIYLLRKNRLCQLSEDHSMVSMLIASGQLAYEESHTHPDRNVLTKSLGSKPRLSEGYIQTLSRFGTVSMPLEDGDILILCSDGVWDLVPPNELAEIFTCDRTINSAVELTIEQVLARGAHDNATILALKLCINHSY</sequence>
<protein>
    <submittedName>
        <fullName evidence="2">Protein serine/threonine phosphatase</fullName>
    </submittedName>
</protein>
<accession>K9U3G6</accession>
<dbReference type="InterPro" id="IPR036457">
    <property type="entry name" value="PPM-type-like_dom_sf"/>
</dbReference>
<dbReference type="AlphaFoldDB" id="K9U3G6"/>
<dbReference type="InterPro" id="IPR011009">
    <property type="entry name" value="Kinase-like_dom_sf"/>
</dbReference>
<dbReference type="SMART" id="SM00332">
    <property type="entry name" value="PP2Cc"/>
    <property type="match status" value="1"/>
</dbReference>
<feature type="domain" description="PPM-type phosphatase" evidence="1">
    <location>
        <begin position="336"/>
        <end position="582"/>
    </location>
</feature>
<dbReference type="HOGENOM" id="CLU_463605_0_0_3"/>
<dbReference type="InterPro" id="IPR001932">
    <property type="entry name" value="PPM-type_phosphatase-like_dom"/>
</dbReference>
<dbReference type="Gene3D" id="3.60.40.10">
    <property type="entry name" value="PPM-type phosphatase domain"/>
    <property type="match status" value="1"/>
</dbReference>
<dbReference type="CDD" id="cd00143">
    <property type="entry name" value="PP2Cc"/>
    <property type="match status" value="1"/>
</dbReference>
<dbReference type="PROSITE" id="PS51746">
    <property type="entry name" value="PPM_2"/>
    <property type="match status" value="1"/>
</dbReference>
<evidence type="ECO:0000313" key="2">
    <source>
        <dbReference type="EMBL" id="AFY89350.1"/>
    </source>
</evidence>
<proteinExistence type="predicted"/>